<organism evidence="8 9">
    <name type="scientific">Candidatus Anaerobiospirillum merdipullorum</name>
    <dbReference type="NCBI Taxonomy" id="2838450"/>
    <lineage>
        <taxon>Bacteria</taxon>
        <taxon>Pseudomonadati</taxon>
        <taxon>Pseudomonadota</taxon>
        <taxon>Gammaproteobacteria</taxon>
        <taxon>Aeromonadales</taxon>
        <taxon>Succinivibrionaceae</taxon>
        <taxon>Anaerobiospirillum</taxon>
    </lineage>
</organism>
<comment type="subunit">
    <text evidence="7">Part of a complex composed of FtsB, FtsL and FtsQ.</text>
</comment>
<comment type="function">
    <text evidence="7">Essential cell division protein. May link together the upstream cell division proteins, which are predominantly cytoplasmic, with the downstream cell division proteins, which are predominantly periplasmic.</text>
</comment>
<dbReference type="Pfam" id="PF04977">
    <property type="entry name" value="DivIC"/>
    <property type="match status" value="1"/>
</dbReference>
<keyword evidence="4 7" id="KW-1133">Transmembrane helix</keyword>
<feature type="coiled-coil region" evidence="7">
    <location>
        <begin position="29"/>
        <end position="56"/>
    </location>
</feature>
<dbReference type="PANTHER" id="PTHR37485:SF1">
    <property type="entry name" value="CELL DIVISION PROTEIN FTSB"/>
    <property type="match status" value="1"/>
</dbReference>
<comment type="subcellular location">
    <subcellularLocation>
        <location evidence="7">Cell inner membrane</location>
        <topology evidence="7">Single-pass type II membrane protein</topology>
    </subcellularLocation>
    <text evidence="7">Localizes to the division septum.</text>
</comment>
<feature type="topological domain" description="Periplasmic" evidence="7">
    <location>
        <begin position="22"/>
        <end position="91"/>
    </location>
</feature>
<dbReference type="GO" id="GO:0030428">
    <property type="term" value="C:cell septum"/>
    <property type="evidence" value="ECO:0007669"/>
    <property type="project" value="TreeGrafter"/>
</dbReference>
<feature type="topological domain" description="Cytoplasmic" evidence="7">
    <location>
        <begin position="1"/>
        <end position="3"/>
    </location>
</feature>
<evidence type="ECO:0000313" key="9">
    <source>
        <dbReference type="Proteomes" id="UP000824150"/>
    </source>
</evidence>
<dbReference type="Proteomes" id="UP000824150">
    <property type="component" value="Unassembled WGS sequence"/>
</dbReference>
<dbReference type="GO" id="GO:0032153">
    <property type="term" value="C:cell division site"/>
    <property type="evidence" value="ECO:0007669"/>
    <property type="project" value="UniProtKB-UniRule"/>
</dbReference>
<reference evidence="8" key="1">
    <citation type="journal article" date="2021" name="PeerJ">
        <title>Extensive microbial diversity within the chicken gut microbiome revealed by metagenomics and culture.</title>
        <authorList>
            <person name="Gilroy R."/>
            <person name="Ravi A."/>
            <person name="Getino M."/>
            <person name="Pursley I."/>
            <person name="Horton D.L."/>
            <person name="Alikhan N.F."/>
            <person name="Baker D."/>
            <person name="Gharbi K."/>
            <person name="Hall N."/>
            <person name="Watson M."/>
            <person name="Adriaenssens E.M."/>
            <person name="Foster-Nyarko E."/>
            <person name="Jarju S."/>
            <person name="Secka A."/>
            <person name="Antonio M."/>
            <person name="Oren A."/>
            <person name="Chaudhuri R.R."/>
            <person name="La Ragione R."/>
            <person name="Hildebrand F."/>
            <person name="Pallen M.J."/>
        </authorList>
    </citation>
    <scope>NUCLEOTIDE SEQUENCE</scope>
    <source>
        <strain evidence="8">687</strain>
    </source>
</reference>
<dbReference type="GO" id="GO:0005886">
    <property type="term" value="C:plasma membrane"/>
    <property type="evidence" value="ECO:0007669"/>
    <property type="project" value="UniProtKB-SubCell"/>
</dbReference>
<dbReference type="PANTHER" id="PTHR37485">
    <property type="entry name" value="CELL DIVISION PROTEIN FTSB"/>
    <property type="match status" value="1"/>
</dbReference>
<name>A0A9E2KLW5_9GAMM</name>
<comment type="similarity">
    <text evidence="7">Belongs to the FtsB family.</text>
</comment>
<evidence type="ECO:0000256" key="7">
    <source>
        <dbReference type="HAMAP-Rule" id="MF_00599"/>
    </source>
</evidence>
<protein>
    <recommendedName>
        <fullName evidence="7">Cell division protein FtsB</fullName>
    </recommendedName>
</protein>
<dbReference type="HAMAP" id="MF_00599">
    <property type="entry name" value="FtsB"/>
    <property type="match status" value="1"/>
</dbReference>
<keyword evidence="3 7" id="KW-0812">Transmembrane</keyword>
<evidence type="ECO:0000313" key="8">
    <source>
        <dbReference type="EMBL" id="MBU3825871.1"/>
    </source>
</evidence>
<evidence type="ECO:0000256" key="1">
    <source>
        <dbReference type="ARBA" id="ARBA00022475"/>
    </source>
</evidence>
<evidence type="ECO:0000256" key="4">
    <source>
        <dbReference type="ARBA" id="ARBA00022989"/>
    </source>
</evidence>
<evidence type="ECO:0000256" key="2">
    <source>
        <dbReference type="ARBA" id="ARBA00022618"/>
    </source>
</evidence>
<keyword evidence="7" id="KW-0997">Cell inner membrane</keyword>
<dbReference type="InterPro" id="IPR007060">
    <property type="entry name" value="FtsL/DivIC"/>
</dbReference>
<dbReference type="InterPro" id="IPR023081">
    <property type="entry name" value="Cell_div_FtsB"/>
</dbReference>
<dbReference type="GO" id="GO:0043093">
    <property type="term" value="P:FtsZ-dependent cytokinesis"/>
    <property type="evidence" value="ECO:0007669"/>
    <property type="project" value="UniProtKB-UniRule"/>
</dbReference>
<comment type="caution">
    <text evidence="8">The sequence shown here is derived from an EMBL/GenBank/DDBJ whole genome shotgun (WGS) entry which is preliminary data.</text>
</comment>
<gene>
    <name evidence="7" type="primary">ftsB</name>
    <name evidence="8" type="ORF">IAA31_00030</name>
</gene>
<evidence type="ECO:0000256" key="6">
    <source>
        <dbReference type="ARBA" id="ARBA00023306"/>
    </source>
</evidence>
<evidence type="ECO:0000256" key="5">
    <source>
        <dbReference type="ARBA" id="ARBA00023136"/>
    </source>
</evidence>
<keyword evidence="1 7" id="KW-1003">Cell membrane</keyword>
<keyword evidence="6 7" id="KW-0131">Cell cycle</keyword>
<proteinExistence type="inferred from homology"/>
<accession>A0A9E2KLW5</accession>
<evidence type="ECO:0000256" key="3">
    <source>
        <dbReference type="ARBA" id="ARBA00022692"/>
    </source>
</evidence>
<dbReference type="AlphaFoldDB" id="A0A9E2KLW5"/>
<keyword evidence="7" id="KW-0175">Coiled coil</keyword>
<keyword evidence="2 7" id="KW-0132">Cell division</keyword>
<reference evidence="8" key="2">
    <citation type="submission" date="2021-04" db="EMBL/GenBank/DDBJ databases">
        <authorList>
            <person name="Gilroy R."/>
        </authorList>
    </citation>
    <scope>NUCLEOTIDE SEQUENCE</scope>
    <source>
        <strain evidence="8">687</strain>
    </source>
</reference>
<sequence length="91" mass="10269">MRLLCAVLMLAIGYLCYDIYVGRNGYVQYEQIAAQLKQAQARSTLLEQRNLAVQDELNDLKQGNAAIEELARSELGLIKEGETFYRVIGTQ</sequence>
<dbReference type="EMBL" id="JAHLFG010000001">
    <property type="protein sequence ID" value="MBU3825871.1"/>
    <property type="molecule type" value="Genomic_DNA"/>
</dbReference>
<keyword evidence="5 7" id="KW-0472">Membrane</keyword>